<evidence type="ECO:0000313" key="5">
    <source>
        <dbReference type="EMBL" id="TDN56067.1"/>
    </source>
</evidence>
<proteinExistence type="inferred from homology"/>
<keyword evidence="3" id="KW-0479">Metal-binding</keyword>
<dbReference type="GO" id="GO:0030288">
    <property type="term" value="C:outer membrane-bounded periplasmic space"/>
    <property type="evidence" value="ECO:0007669"/>
    <property type="project" value="TreeGrafter"/>
</dbReference>
<evidence type="ECO:0000256" key="1">
    <source>
        <dbReference type="ARBA" id="ARBA00008520"/>
    </source>
</evidence>
<feature type="binding site" evidence="3">
    <location>
        <position position="221"/>
    </location>
    <ligand>
        <name>Fe cation</name>
        <dbReference type="ChEBI" id="CHEBI:24875"/>
    </ligand>
</feature>
<evidence type="ECO:0000256" key="3">
    <source>
        <dbReference type="PIRSR" id="PIRSR002825-1"/>
    </source>
</evidence>
<comment type="similarity">
    <text evidence="1">Belongs to the bacterial solute-binding protein 1 family.</text>
</comment>
<organism evidence="5 6">
    <name type="scientific">Azoarcus indigens</name>
    <dbReference type="NCBI Taxonomy" id="29545"/>
    <lineage>
        <taxon>Bacteria</taxon>
        <taxon>Pseudomonadati</taxon>
        <taxon>Pseudomonadota</taxon>
        <taxon>Betaproteobacteria</taxon>
        <taxon>Rhodocyclales</taxon>
        <taxon>Zoogloeaceae</taxon>
        <taxon>Azoarcus</taxon>
    </lineage>
</organism>
<keyword evidence="2 4" id="KW-0732">Signal</keyword>
<dbReference type="AlphaFoldDB" id="A0A4R6ED16"/>
<dbReference type="PANTHER" id="PTHR30006">
    <property type="entry name" value="THIAMINE-BINDING PERIPLASMIC PROTEIN-RELATED"/>
    <property type="match status" value="1"/>
</dbReference>
<dbReference type="PANTHER" id="PTHR30006:SF15">
    <property type="entry name" value="IRON-UTILIZATION PERIPLASMIC PROTEIN"/>
    <property type="match status" value="1"/>
</dbReference>
<gene>
    <name evidence="5" type="ORF">C7389_1022</name>
</gene>
<dbReference type="Proteomes" id="UP000295129">
    <property type="component" value="Unassembled WGS sequence"/>
</dbReference>
<reference evidence="5 6" key="1">
    <citation type="submission" date="2019-03" db="EMBL/GenBank/DDBJ databases">
        <title>Genomic Encyclopedia of Type Strains, Phase IV (KMG-IV): sequencing the most valuable type-strain genomes for metagenomic binning, comparative biology and taxonomic classification.</title>
        <authorList>
            <person name="Goeker M."/>
        </authorList>
    </citation>
    <scope>NUCLEOTIDE SEQUENCE [LARGE SCALE GENOMIC DNA]</scope>
    <source>
        <strain evidence="5 6">DSM 12121</strain>
    </source>
</reference>
<evidence type="ECO:0000256" key="4">
    <source>
        <dbReference type="SAM" id="SignalP"/>
    </source>
</evidence>
<feature type="binding site" evidence="3">
    <location>
        <position position="220"/>
    </location>
    <ligand>
        <name>Fe cation</name>
        <dbReference type="ChEBI" id="CHEBI:24875"/>
    </ligand>
</feature>
<dbReference type="EMBL" id="SNVV01000002">
    <property type="protein sequence ID" value="TDN56067.1"/>
    <property type="molecule type" value="Genomic_DNA"/>
</dbReference>
<keyword evidence="6" id="KW-1185">Reference proteome</keyword>
<dbReference type="PIRSF" id="PIRSF002825">
    <property type="entry name" value="CfbpA"/>
    <property type="match status" value="1"/>
</dbReference>
<dbReference type="Pfam" id="PF13343">
    <property type="entry name" value="SBP_bac_6"/>
    <property type="match status" value="1"/>
</dbReference>
<dbReference type="GO" id="GO:0046872">
    <property type="term" value="F:metal ion binding"/>
    <property type="evidence" value="ECO:0007669"/>
    <property type="project" value="UniProtKB-KW"/>
</dbReference>
<name>A0A4R6ED16_9RHOO</name>
<evidence type="ECO:0000256" key="2">
    <source>
        <dbReference type="ARBA" id="ARBA00022729"/>
    </source>
</evidence>
<evidence type="ECO:0000313" key="6">
    <source>
        <dbReference type="Proteomes" id="UP000295129"/>
    </source>
</evidence>
<comment type="caution">
    <text evidence="5">The sequence shown here is derived from an EMBL/GenBank/DDBJ whole genome shotgun (WGS) entry which is preliminary data.</text>
</comment>
<keyword evidence="3" id="KW-0408">Iron</keyword>
<dbReference type="RefSeq" id="WP_133588223.1">
    <property type="nucleotide sequence ID" value="NZ_SNVV01000002.1"/>
</dbReference>
<protein>
    <submittedName>
        <fullName evidence="5">Iron(III) transport system substrate-binding protein</fullName>
    </submittedName>
</protein>
<feature type="chain" id="PRO_5020593895" evidence="4">
    <location>
        <begin position="28"/>
        <end position="341"/>
    </location>
</feature>
<dbReference type="SUPFAM" id="SSF53850">
    <property type="entry name" value="Periplasmic binding protein-like II"/>
    <property type="match status" value="1"/>
</dbReference>
<dbReference type="OrthoDB" id="9769567at2"/>
<sequence>MKAVQLFRRATLGAVCVSAFFSGAAVAEEINLYTTREPGLVQPLLQAYTAKTGVKVNTVFMKDGLPERVASEGARSPADVLMAVDVNALVDMTEKGVTQPVKSAALEAAVPANLRDPAGNWFALSMRARTLYEVKGGPSSFTYEELAEPKYKGKVCLRSGQHPYNTALIAHLIARDGEAAAENWLRGVKANLARKAGGGDREVARDIMGGLCDFGLANSYYVGLMRSGAGGPEQQKWGEAIDVVLPTFKNGGTHVNVSGAAVAKHAPNKEQAVKLLEFLVSDEAQAIYAKANFEYPVKQGAAVDPIIGKIGTLKVDALPLVEIAKHRKAASLLVDKVGFDN</sequence>
<feature type="signal peptide" evidence="4">
    <location>
        <begin position="1"/>
        <end position="27"/>
    </location>
</feature>
<dbReference type="InterPro" id="IPR026045">
    <property type="entry name" value="Ferric-bd"/>
</dbReference>
<accession>A0A4R6ED16</accession>
<dbReference type="Gene3D" id="3.40.190.10">
    <property type="entry name" value="Periplasmic binding protein-like II"/>
    <property type="match status" value="2"/>
</dbReference>